<protein>
    <recommendedName>
        <fullName evidence="3">DUF3843 domain-containing protein</fullName>
    </recommendedName>
</protein>
<dbReference type="HOGENOM" id="CLU_042006_0_0_10"/>
<sequence length="335" mass="39340">MNNKSEKIYMQDWLSLHTYQQSSADDQWYLEFAQNLIPLLKESSILQEFTFEEYKDLALLLTVYFEDAVSEGGGWMRFRNRIEELYQKKLPFYNIKKDEYFDSEINREDIQFVIWSFLSCPQDEIGDDYILMNPLDKELEQLSSSIFNLLDEAFEDAPVTEAESADWIMDMELLQRNAKAMPLITAEHCTSASAKKLLEFTKGYPLQFFASYDDLARFFVDILKWEDKEESLMPEMKPHKNFILYANSKGILLAPEAALYFKADQNPLYDADKAQEESYVLFCEQGSCPFDLLKYGISQGYLKEAALPFDKGHQLLQDNWDFITRWYLGEFYEGD</sequence>
<organism evidence="1 2">
    <name type="scientific">Bacteroides coprosuis DSM 18011</name>
    <dbReference type="NCBI Taxonomy" id="679937"/>
    <lineage>
        <taxon>Bacteria</taxon>
        <taxon>Pseudomonadati</taxon>
        <taxon>Bacteroidota</taxon>
        <taxon>Bacteroidia</taxon>
        <taxon>Bacteroidales</taxon>
        <taxon>Bacteroidaceae</taxon>
        <taxon>Bacteroides</taxon>
    </lineage>
</organism>
<evidence type="ECO:0000313" key="2">
    <source>
        <dbReference type="Proteomes" id="UP000018439"/>
    </source>
</evidence>
<evidence type="ECO:0008006" key="3">
    <source>
        <dbReference type="Google" id="ProtNLM"/>
    </source>
</evidence>
<accession>F3ZNQ0</accession>
<dbReference type="STRING" id="679937.Bcop_0019"/>
<dbReference type="AlphaFoldDB" id="F3ZNQ0"/>
<name>F3ZNQ0_9BACE</name>
<keyword evidence="2" id="KW-1185">Reference proteome</keyword>
<dbReference type="InterPro" id="IPR024214">
    <property type="entry name" value="DUF3843"/>
</dbReference>
<proteinExistence type="predicted"/>
<dbReference type="eggNOG" id="ENOG5032XC3">
    <property type="taxonomic scope" value="Bacteria"/>
</dbReference>
<dbReference type="Proteomes" id="UP000018439">
    <property type="component" value="Chromosome"/>
</dbReference>
<dbReference type="EMBL" id="CM001167">
    <property type="protein sequence ID" value="EGJ70239.1"/>
    <property type="molecule type" value="Genomic_DNA"/>
</dbReference>
<dbReference type="Pfam" id="PF12954">
    <property type="entry name" value="DUF3843"/>
    <property type="match status" value="2"/>
</dbReference>
<reference evidence="1 2" key="1">
    <citation type="journal article" date="2011" name="Stand. Genomic Sci.">
        <title>Non-contiguous finished genome sequence of Bacteroides coprosuis type strain (PC139).</title>
        <authorList>
            <person name="Land M."/>
            <person name="Held B."/>
            <person name="Gronow S."/>
            <person name="Abt B."/>
            <person name="Lucas S."/>
            <person name="Del Rio T.G."/>
            <person name="Nolan M."/>
            <person name="Tice H."/>
            <person name="Cheng J.F."/>
            <person name="Pitluck S."/>
            <person name="Liolios K."/>
            <person name="Pagani I."/>
            <person name="Ivanova N."/>
            <person name="Mavromatis K."/>
            <person name="Mikhailova N."/>
            <person name="Pati A."/>
            <person name="Tapia R."/>
            <person name="Han C."/>
            <person name="Goodwin L."/>
            <person name="Chen A."/>
            <person name="Palaniappan K."/>
            <person name="Hauser L."/>
            <person name="Brambilla E.M."/>
            <person name="Rohde M."/>
            <person name="Goker M."/>
            <person name="Detter J.C."/>
            <person name="Woyke T."/>
            <person name="Bristow J."/>
            <person name="Eisen J.A."/>
            <person name="Markowitz V."/>
            <person name="Hugenholtz P."/>
            <person name="Kyrpides N.C."/>
            <person name="Klenk H.P."/>
            <person name="Lapidus A."/>
        </authorList>
    </citation>
    <scope>NUCLEOTIDE SEQUENCE</scope>
    <source>
        <strain evidence="1 2">DSM 18011</strain>
    </source>
</reference>
<evidence type="ECO:0000313" key="1">
    <source>
        <dbReference type="EMBL" id="EGJ70239.1"/>
    </source>
</evidence>
<dbReference type="OrthoDB" id="693120at2"/>
<gene>
    <name evidence="1" type="ORF">Bcop_0019</name>
</gene>